<proteinExistence type="predicted"/>
<sequence>MAFIAGVVKFSNFQADMKKRFEESIQLFEKNLNWPLERIETDEYILVHSSTLDFWEGPKMIEGSNYDAIATGVQWKQIPSSKSTLDYLTTHFLKGKHEFGNYFDYFSCVIIDKKRKKCVLITDPL</sequence>
<feature type="non-terminal residue" evidence="1">
    <location>
        <position position="125"/>
    </location>
</feature>
<accession>X0XD87</accession>
<evidence type="ECO:0000313" key="1">
    <source>
        <dbReference type="EMBL" id="GAG33382.1"/>
    </source>
</evidence>
<organism evidence="1">
    <name type="scientific">marine sediment metagenome</name>
    <dbReference type="NCBI Taxonomy" id="412755"/>
    <lineage>
        <taxon>unclassified sequences</taxon>
        <taxon>metagenomes</taxon>
        <taxon>ecological metagenomes</taxon>
    </lineage>
</organism>
<name>X0XD87_9ZZZZ</name>
<dbReference type="AlphaFoldDB" id="X0XD87"/>
<protein>
    <submittedName>
        <fullName evidence="1">Uncharacterized protein</fullName>
    </submittedName>
</protein>
<gene>
    <name evidence="1" type="ORF">S01H1_66788</name>
</gene>
<comment type="caution">
    <text evidence="1">The sequence shown here is derived from an EMBL/GenBank/DDBJ whole genome shotgun (WGS) entry which is preliminary data.</text>
</comment>
<dbReference type="EMBL" id="BARS01044178">
    <property type="protein sequence ID" value="GAG33382.1"/>
    <property type="molecule type" value="Genomic_DNA"/>
</dbReference>
<reference evidence="1" key="1">
    <citation type="journal article" date="2014" name="Front. Microbiol.">
        <title>High frequency of phylogenetically diverse reductive dehalogenase-homologous genes in deep subseafloor sedimentary metagenomes.</title>
        <authorList>
            <person name="Kawai M."/>
            <person name="Futagami T."/>
            <person name="Toyoda A."/>
            <person name="Takaki Y."/>
            <person name="Nishi S."/>
            <person name="Hori S."/>
            <person name="Arai W."/>
            <person name="Tsubouchi T."/>
            <person name="Morono Y."/>
            <person name="Uchiyama I."/>
            <person name="Ito T."/>
            <person name="Fujiyama A."/>
            <person name="Inagaki F."/>
            <person name="Takami H."/>
        </authorList>
    </citation>
    <scope>NUCLEOTIDE SEQUENCE</scope>
    <source>
        <strain evidence="1">Expedition CK06-06</strain>
    </source>
</reference>